<dbReference type="Gene3D" id="3.90.1720.10">
    <property type="entry name" value="endopeptidase domain like (from Nostoc punctiforme)"/>
    <property type="match status" value="1"/>
</dbReference>
<protein>
    <recommendedName>
        <fullName evidence="4">Permuted papain-like amidase YaeF/Yiix C92 family enzyme</fullName>
    </recommendedName>
</protein>
<dbReference type="EMBL" id="JAGEMI010000001">
    <property type="protein sequence ID" value="MBO1859601.1"/>
    <property type="molecule type" value="Genomic_DNA"/>
</dbReference>
<organism evidence="1">
    <name type="scientific">Bradyrhizobium barranii subsp. barranii</name>
    <dbReference type="NCBI Taxonomy" id="2823807"/>
    <lineage>
        <taxon>Bacteria</taxon>
        <taxon>Pseudomonadati</taxon>
        <taxon>Pseudomonadota</taxon>
        <taxon>Alphaproteobacteria</taxon>
        <taxon>Hyphomicrobiales</taxon>
        <taxon>Nitrobacteraceae</taxon>
        <taxon>Bradyrhizobium</taxon>
        <taxon>Bradyrhizobium barranii</taxon>
    </lineage>
</organism>
<dbReference type="AlphaFoldDB" id="A0A939S0T3"/>
<evidence type="ECO:0000313" key="2">
    <source>
        <dbReference type="EMBL" id="UEM12556.1"/>
    </source>
</evidence>
<dbReference type="Proteomes" id="UP000664702">
    <property type="component" value="Chromosome"/>
</dbReference>
<dbReference type="EMBL" id="CP086136">
    <property type="protein sequence ID" value="UEM12556.1"/>
    <property type="molecule type" value="Genomic_DNA"/>
</dbReference>
<sequence length="266" mass="30343">MQDRRDYLRQMGGAFALSLLARSEPVRAVTGPPPMPDAKQFQSGDFLWPKKPGVFVPYDAGSPRPVDADKVKWYEERDRFIANVANRAPYFTPAQTERMRKLTYEEFRERYTGTRKPGGGTYSVSGPIYVGHVAIIDIDEAGAPWIIEALWGRGVIRRPYTDWTTERAGEVVWLGRLAKLSVADRAKIPAEARKHVGKPYDFWNFNLNDDTGFYCTKLAWMSAFRSLNIAVDDDLNPKRAFWFSPKQLLYVARVTRLIDPGPYGTR</sequence>
<dbReference type="Pfam" id="PF05708">
    <property type="entry name" value="Peptidase_C92"/>
    <property type="match status" value="1"/>
</dbReference>
<evidence type="ECO:0008006" key="4">
    <source>
        <dbReference type="Google" id="ProtNLM"/>
    </source>
</evidence>
<evidence type="ECO:0000313" key="1">
    <source>
        <dbReference type="EMBL" id="MBO1859601.1"/>
    </source>
</evidence>
<dbReference type="KEGG" id="bban:J4G43_050665"/>
<dbReference type="InterPro" id="IPR024453">
    <property type="entry name" value="Peptidase_C92"/>
</dbReference>
<reference evidence="2 3" key="2">
    <citation type="journal article" date="2022" name="Int. J. Syst. Evol. Microbiol.">
        <title>Strains of Bradyrhizobium barranii sp. nov. associated with legumes native to Canada are symbionts of soybeans and belong to different subspecies (subsp. barranii subsp. nov. and subsp. apii subsp. nov.) and symbiovars (sv. glycinearum and sv. septentrionale).</title>
        <authorList>
            <person name="Bromfield E.S.P."/>
            <person name="Cloutier S."/>
            <person name="Wasai-Hara S."/>
            <person name="Minamisawa K."/>
        </authorList>
    </citation>
    <scope>NUCLEOTIDE SEQUENCE [LARGE SCALE GENOMIC DNA]</scope>
    <source>
        <strain evidence="2 3">144S4</strain>
    </source>
</reference>
<dbReference type="RefSeq" id="WP_208083527.1">
    <property type="nucleotide sequence ID" value="NZ_CP086136.1"/>
</dbReference>
<gene>
    <name evidence="1" type="ORF">J4G43_01035</name>
    <name evidence="2" type="ORF">J4G43_050665</name>
</gene>
<dbReference type="SUPFAM" id="SSF54001">
    <property type="entry name" value="Cysteine proteinases"/>
    <property type="match status" value="1"/>
</dbReference>
<reference evidence="1" key="1">
    <citation type="submission" date="2021-03" db="EMBL/GenBank/DDBJ databases">
        <title>Whole Genome Sequence of Bradyrhizobium sp. Strain 144S4.</title>
        <authorList>
            <person name="Bromfield E.S.P."/>
            <person name="Cloutier S."/>
        </authorList>
    </citation>
    <scope>NUCLEOTIDE SEQUENCE [LARGE SCALE GENOMIC DNA]</scope>
    <source>
        <strain evidence="1">144S4</strain>
    </source>
</reference>
<dbReference type="InterPro" id="IPR038765">
    <property type="entry name" value="Papain-like_cys_pep_sf"/>
</dbReference>
<accession>A0A939S0T3</accession>
<name>A0A939S0T3_9BRAD</name>
<proteinExistence type="predicted"/>
<evidence type="ECO:0000313" key="3">
    <source>
        <dbReference type="Proteomes" id="UP000664702"/>
    </source>
</evidence>